<dbReference type="AlphaFoldDB" id="A0A318IP15"/>
<proteinExistence type="predicted"/>
<evidence type="ECO:0000313" key="1">
    <source>
        <dbReference type="EMBL" id="PXX34858.1"/>
    </source>
</evidence>
<protein>
    <submittedName>
        <fullName evidence="1">Arsenical pump membrane protein</fullName>
    </submittedName>
</protein>
<comment type="caution">
    <text evidence="1">The sequence shown here is derived from an EMBL/GenBank/DDBJ whole genome shotgun (WGS) entry which is preliminary data.</text>
</comment>
<accession>A0A318IP15</accession>
<dbReference type="EMBL" id="QJJY01000008">
    <property type="protein sequence ID" value="PXX34858.1"/>
    <property type="molecule type" value="Genomic_DNA"/>
</dbReference>
<dbReference type="RefSeq" id="WP_072440564.1">
    <property type="nucleotide sequence ID" value="NZ_QJJY01000008.1"/>
</dbReference>
<reference evidence="1 2" key="1">
    <citation type="submission" date="2018-05" db="EMBL/GenBank/DDBJ databases">
        <title>Comparative genomics of bacterial root endophytes of switchgrass collected from native prairies over two seasons.</title>
        <authorList>
            <person name="Tang Y."/>
        </authorList>
    </citation>
    <scope>NUCLEOTIDE SEQUENCE [LARGE SCALE GENOMIC DNA]</scope>
    <source>
        <strain evidence="1 2">NFIX32</strain>
    </source>
</reference>
<gene>
    <name evidence="1" type="ORF">NA66_1008169</name>
</gene>
<sequence>MVLCPALGGVPERQFGYPAFVACARRAKADPMPLLYICVFVANAARFVLPIANLANLVLYGSRMPALGA</sequence>
<name>A0A318IP15_BURPY</name>
<organism evidence="1 2">
    <name type="scientific">Burkholderia pyrrocinia</name>
    <name type="common">Pseudomonas pyrrocinia</name>
    <dbReference type="NCBI Taxonomy" id="60550"/>
    <lineage>
        <taxon>Bacteria</taxon>
        <taxon>Pseudomonadati</taxon>
        <taxon>Pseudomonadota</taxon>
        <taxon>Betaproteobacteria</taxon>
        <taxon>Burkholderiales</taxon>
        <taxon>Burkholderiaceae</taxon>
        <taxon>Burkholderia</taxon>
        <taxon>Burkholderia cepacia complex</taxon>
    </lineage>
</organism>
<evidence type="ECO:0000313" key="2">
    <source>
        <dbReference type="Proteomes" id="UP000247755"/>
    </source>
</evidence>
<dbReference type="Proteomes" id="UP000247755">
    <property type="component" value="Unassembled WGS sequence"/>
</dbReference>